<comment type="caution">
    <text evidence="8">The sequence shown here is derived from an EMBL/GenBank/DDBJ whole genome shotgun (WGS) entry which is preliminary data.</text>
</comment>
<dbReference type="PANTHER" id="PTHR36115">
    <property type="entry name" value="PROLINE-RICH ANTIGEN HOMOLOG-RELATED"/>
    <property type="match status" value="1"/>
</dbReference>
<dbReference type="PANTHER" id="PTHR36115:SF4">
    <property type="entry name" value="MEMBRANE PROTEIN"/>
    <property type="match status" value="1"/>
</dbReference>
<name>A0ABW5FAE6_9BACL</name>
<organism evidence="8 9">
    <name type="scientific">Paenibacillus rhizoplanae</name>
    <dbReference type="NCBI Taxonomy" id="1917181"/>
    <lineage>
        <taxon>Bacteria</taxon>
        <taxon>Bacillati</taxon>
        <taxon>Bacillota</taxon>
        <taxon>Bacilli</taxon>
        <taxon>Bacillales</taxon>
        <taxon>Paenibacillaceae</taxon>
        <taxon>Paenibacillus</taxon>
    </lineage>
</organism>
<dbReference type="RefSeq" id="WP_209993358.1">
    <property type="nucleotide sequence ID" value="NZ_JBHUKY010000032.1"/>
</dbReference>
<evidence type="ECO:0000259" key="7">
    <source>
        <dbReference type="Pfam" id="PF06271"/>
    </source>
</evidence>
<evidence type="ECO:0000313" key="9">
    <source>
        <dbReference type="Proteomes" id="UP001597448"/>
    </source>
</evidence>
<dbReference type="Pfam" id="PF06271">
    <property type="entry name" value="RDD"/>
    <property type="match status" value="1"/>
</dbReference>
<keyword evidence="3 6" id="KW-0812">Transmembrane</keyword>
<protein>
    <submittedName>
        <fullName evidence="8">RDD family protein</fullName>
    </submittedName>
</protein>
<dbReference type="InterPro" id="IPR051791">
    <property type="entry name" value="Pra-immunoreactive"/>
</dbReference>
<keyword evidence="4 6" id="KW-1133">Transmembrane helix</keyword>
<feature type="domain" description="RDD" evidence="7">
    <location>
        <begin position="15"/>
        <end position="169"/>
    </location>
</feature>
<feature type="transmembrane region" description="Helical" evidence="6">
    <location>
        <begin position="51"/>
        <end position="71"/>
    </location>
</feature>
<evidence type="ECO:0000256" key="6">
    <source>
        <dbReference type="SAM" id="Phobius"/>
    </source>
</evidence>
<reference evidence="9" key="1">
    <citation type="journal article" date="2019" name="Int. J. Syst. Evol. Microbiol.">
        <title>The Global Catalogue of Microorganisms (GCM) 10K type strain sequencing project: providing services to taxonomists for standard genome sequencing and annotation.</title>
        <authorList>
            <consortium name="The Broad Institute Genomics Platform"/>
            <consortium name="The Broad Institute Genome Sequencing Center for Infectious Disease"/>
            <person name="Wu L."/>
            <person name="Ma J."/>
        </authorList>
    </citation>
    <scope>NUCLEOTIDE SEQUENCE [LARGE SCALE GENOMIC DNA]</scope>
    <source>
        <strain evidence="9">CCM 8725</strain>
    </source>
</reference>
<accession>A0ABW5FAE6</accession>
<dbReference type="Proteomes" id="UP001597448">
    <property type="component" value="Unassembled WGS sequence"/>
</dbReference>
<proteinExistence type="predicted"/>
<keyword evidence="2" id="KW-1003">Cell membrane</keyword>
<evidence type="ECO:0000313" key="8">
    <source>
        <dbReference type="EMBL" id="MFD2411930.1"/>
    </source>
</evidence>
<dbReference type="InterPro" id="IPR010432">
    <property type="entry name" value="RDD"/>
</dbReference>
<gene>
    <name evidence="8" type="ORF">ACFSX3_18730</name>
</gene>
<evidence type="ECO:0000256" key="4">
    <source>
        <dbReference type="ARBA" id="ARBA00022989"/>
    </source>
</evidence>
<comment type="subcellular location">
    <subcellularLocation>
        <location evidence="1">Cell membrane</location>
        <topology evidence="1">Multi-pass membrane protein</topology>
    </subcellularLocation>
</comment>
<evidence type="ECO:0000256" key="1">
    <source>
        <dbReference type="ARBA" id="ARBA00004651"/>
    </source>
</evidence>
<evidence type="ECO:0000256" key="5">
    <source>
        <dbReference type="ARBA" id="ARBA00023136"/>
    </source>
</evidence>
<keyword evidence="9" id="KW-1185">Reference proteome</keyword>
<evidence type="ECO:0000256" key="3">
    <source>
        <dbReference type="ARBA" id="ARBA00022692"/>
    </source>
</evidence>
<feature type="transmembrane region" description="Helical" evidence="6">
    <location>
        <begin position="21"/>
        <end position="39"/>
    </location>
</feature>
<feature type="transmembrane region" description="Helical" evidence="6">
    <location>
        <begin position="100"/>
        <end position="120"/>
    </location>
</feature>
<sequence>MEPRIEEELNLYEFVGFWKRVLINIIDSLILILPTYLLTRISVPAAESAGSAFPLFIQFVLLMAFNIFMVVRYGGTPGRLLLGARIVDENGRYPVIKQALIRDSFIIVNSFLAVVVSLNTEALSAIPSSLVNWSPLAADINVFLGWVVVVDCLFVAFTQRKRALHDLMARTYVVNKTALDRDLTGKFIA</sequence>
<feature type="transmembrane region" description="Helical" evidence="6">
    <location>
        <begin position="140"/>
        <end position="158"/>
    </location>
</feature>
<dbReference type="EMBL" id="JBHUKY010000032">
    <property type="protein sequence ID" value="MFD2411930.1"/>
    <property type="molecule type" value="Genomic_DNA"/>
</dbReference>
<keyword evidence="5 6" id="KW-0472">Membrane</keyword>
<evidence type="ECO:0000256" key="2">
    <source>
        <dbReference type="ARBA" id="ARBA00022475"/>
    </source>
</evidence>